<evidence type="ECO:0000313" key="3">
    <source>
        <dbReference type="Proteomes" id="UP001305647"/>
    </source>
</evidence>
<dbReference type="Pfam" id="PF15370">
    <property type="entry name" value="NOPCHAP1"/>
    <property type="match status" value="1"/>
</dbReference>
<dbReference type="InterPro" id="IPR027921">
    <property type="entry name" value="NOPCHAP1"/>
</dbReference>
<feature type="region of interest" description="Disordered" evidence="1">
    <location>
        <begin position="114"/>
        <end position="139"/>
    </location>
</feature>
<name>A0AAN6Q8X8_9PEZI</name>
<feature type="compositionally biased region" description="Acidic residues" evidence="1">
    <location>
        <begin position="278"/>
        <end position="290"/>
    </location>
</feature>
<feature type="compositionally biased region" description="Low complexity" evidence="1">
    <location>
        <begin position="417"/>
        <end position="439"/>
    </location>
</feature>
<comment type="caution">
    <text evidence="2">The sequence shown here is derived from an EMBL/GenBank/DDBJ whole genome shotgun (WGS) entry which is preliminary data.</text>
</comment>
<accession>A0AAN6Q8X8</accession>
<dbReference type="EMBL" id="MU863627">
    <property type="protein sequence ID" value="KAK4103910.1"/>
    <property type="molecule type" value="Genomic_DNA"/>
</dbReference>
<evidence type="ECO:0000256" key="1">
    <source>
        <dbReference type="SAM" id="MobiDB-lite"/>
    </source>
</evidence>
<dbReference type="Proteomes" id="UP001305647">
    <property type="component" value="Unassembled WGS sequence"/>
</dbReference>
<keyword evidence="3" id="KW-1185">Reference proteome</keyword>
<feature type="compositionally biased region" description="Low complexity" evidence="1">
    <location>
        <begin position="475"/>
        <end position="491"/>
    </location>
</feature>
<feature type="compositionally biased region" description="Basic and acidic residues" evidence="1">
    <location>
        <begin position="128"/>
        <end position="139"/>
    </location>
</feature>
<dbReference type="PANTHER" id="PTHR38489">
    <property type="entry name" value="HISTONE CHAPERONE DOMAIN-CONTAINING PROTEIN"/>
    <property type="match status" value="1"/>
</dbReference>
<dbReference type="PANTHER" id="PTHR38489:SF1">
    <property type="entry name" value="HISTONE CHAPERONE DOMAIN-CONTAINING PROTEIN"/>
    <property type="match status" value="1"/>
</dbReference>
<protein>
    <submittedName>
        <fullName evidence="2">Uncharacterized protein</fullName>
    </submittedName>
</protein>
<proteinExistence type="predicted"/>
<gene>
    <name evidence="2" type="ORF">N658DRAFT_235152</name>
</gene>
<evidence type="ECO:0000313" key="2">
    <source>
        <dbReference type="EMBL" id="KAK4103910.1"/>
    </source>
</evidence>
<feature type="compositionally biased region" description="Acidic residues" evidence="1">
    <location>
        <begin position="332"/>
        <end position="342"/>
    </location>
</feature>
<feature type="compositionally biased region" description="Low complexity" evidence="1">
    <location>
        <begin position="401"/>
        <end position="410"/>
    </location>
</feature>
<organism evidence="2 3">
    <name type="scientific">Parathielavia hyrcaniae</name>
    <dbReference type="NCBI Taxonomy" id="113614"/>
    <lineage>
        <taxon>Eukaryota</taxon>
        <taxon>Fungi</taxon>
        <taxon>Dikarya</taxon>
        <taxon>Ascomycota</taxon>
        <taxon>Pezizomycotina</taxon>
        <taxon>Sordariomycetes</taxon>
        <taxon>Sordariomycetidae</taxon>
        <taxon>Sordariales</taxon>
        <taxon>Chaetomiaceae</taxon>
        <taxon>Parathielavia</taxon>
    </lineage>
</organism>
<feature type="region of interest" description="Disordered" evidence="1">
    <location>
        <begin position="259"/>
        <end position="499"/>
    </location>
</feature>
<sequence>MSPHIRIVVRNRGFLAAAMPVRPVATAKTAQSPQPPRSKRGDLVMLRRGVDIALEYFNSDDSVPISALTTKARTWADRYFKGYPYAAKRPTALLRTFPNLFNLEVEAHLRLTPAVMSPPSSPEPKAASPRDLRRAERRSMNSEAFPEFAEPTLASDSDIDQIVDLRSRRPEAAAKPSMRVDAATLRGSGLMSTLPEFLGQLARANLETETILANNPDAVRLELDDDQAASQQHIEMNLFSGLVEAQRRRHQGCVLLPGDLAVKSPDATGRSSEHESSEQDDSTECEEEESTGSRHTLSPESSSEASGDESDASTSTTASLHTHFRKRKAAEREEEDKDEDPDSASPPNKIRLQYHYPPPKLRHYDTKRRKLVTRPNPAAVPNDPFTTTPNKPTPSAPAARSSSNNNSSNDDNNENKSITVASSRPTSSSGSSSSTTSTSRCPVPITKIRLPSRSPDGSRSASPDRVIVLRHPVVSSSSPSRESSAEPAGSSRRSKIRVVQNKLEGLISGEGAAGGKKRRRRGLIEEVE</sequence>
<reference evidence="2" key="1">
    <citation type="journal article" date="2023" name="Mol. Phylogenet. Evol.">
        <title>Genome-scale phylogeny and comparative genomics of the fungal order Sordariales.</title>
        <authorList>
            <person name="Hensen N."/>
            <person name="Bonometti L."/>
            <person name="Westerberg I."/>
            <person name="Brannstrom I.O."/>
            <person name="Guillou S."/>
            <person name="Cros-Aarteil S."/>
            <person name="Calhoun S."/>
            <person name="Haridas S."/>
            <person name="Kuo A."/>
            <person name="Mondo S."/>
            <person name="Pangilinan J."/>
            <person name="Riley R."/>
            <person name="LaButti K."/>
            <person name="Andreopoulos B."/>
            <person name="Lipzen A."/>
            <person name="Chen C."/>
            <person name="Yan M."/>
            <person name="Daum C."/>
            <person name="Ng V."/>
            <person name="Clum A."/>
            <person name="Steindorff A."/>
            <person name="Ohm R.A."/>
            <person name="Martin F."/>
            <person name="Silar P."/>
            <person name="Natvig D.O."/>
            <person name="Lalanne C."/>
            <person name="Gautier V."/>
            <person name="Ament-Velasquez S.L."/>
            <person name="Kruys A."/>
            <person name="Hutchinson M.I."/>
            <person name="Powell A.J."/>
            <person name="Barry K."/>
            <person name="Miller A.N."/>
            <person name="Grigoriev I.V."/>
            <person name="Debuchy R."/>
            <person name="Gladieux P."/>
            <person name="Hiltunen Thoren M."/>
            <person name="Johannesson H."/>
        </authorList>
    </citation>
    <scope>NUCLEOTIDE SEQUENCE</scope>
    <source>
        <strain evidence="2">CBS 757.83</strain>
    </source>
</reference>
<feature type="region of interest" description="Disordered" evidence="1">
    <location>
        <begin position="509"/>
        <end position="528"/>
    </location>
</feature>
<dbReference type="AlphaFoldDB" id="A0AAN6Q8X8"/>
<reference evidence="2" key="2">
    <citation type="submission" date="2023-05" db="EMBL/GenBank/DDBJ databases">
        <authorList>
            <consortium name="Lawrence Berkeley National Laboratory"/>
            <person name="Steindorff A."/>
            <person name="Hensen N."/>
            <person name="Bonometti L."/>
            <person name="Westerberg I."/>
            <person name="Brannstrom I.O."/>
            <person name="Guillou S."/>
            <person name="Cros-Aarteil S."/>
            <person name="Calhoun S."/>
            <person name="Haridas S."/>
            <person name="Kuo A."/>
            <person name="Mondo S."/>
            <person name="Pangilinan J."/>
            <person name="Riley R."/>
            <person name="Labutti K."/>
            <person name="Andreopoulos B."/>
            <person name="Lipzen A."/>
            <person name="Chen C."/>
            <person name="Yanf M."/>
            <person name="Daum C."/>
            <person name="Ng V."/>
            <person name="Clum A."/>
            <person name="Ohm R."/>
            <person name="Martin F."/>
            <person name="Silar P."/>
            <person name="Natvig D."/>
            <person name="Lalanne C."/>
            <person name="Gautier V."/>
            <person name="Ament-Velasquez S.L."/>
            <person name="Kruys A."/>
            <person name="Hutchinson M.I."/>
            <person name="Powell A.J."/>
            <person name="Barry K."/>
            <person name="Miller A.N."/>
            <person name="Grigoriev I.V."/>
            <person name="Debuchy R."/>
            <person name="Gladieux P."/>
            <person name="Thoren M.H."/>
            <person name="Johannesson H."/>
        </authorList>
    </citation>
    <scope>NUCLEOTIDE SEQUENCE</scope>
    <source>
        <strain evidence="2">CBS 757.83</strain>
    </source>
</reference>
<dbReference type="GO" id="GO:0000492">
    <property type="term" value="P:box C/D snoRNP assembly"/>
    <property type="evidence" value="ECO:0007669"/>
    <property type="project" value="InterPro"/>
</dbReference>